<dbReference type="InterPro" id="IPR014152">
    <property type="entry name" value="AddA"/>
</dbReference>
<evidence type="ECO:0000256" key="11">
    <source>
        <dbReference type="ARBA" id="ARBA00034617"/>
    </source>
</evidence>
<keyword evidence="8 13" id="KW-0238">DNA-binding</keyword>
<dbReference type="GO" id="GO:0008408">
    <property type="term" value="F:3'-5' exonuclease activity"/>
    <property type="evidence" value="ECO:0007669"/>
    <property type="project" value="UniProtKB-UniRule"/>
</dbReference>
<keyword evidence="19" id="KW-1185">Reference proteome</keyword>
<dbReference type="SUPFAM" id="SSF52540">
    <property type="entry name" value="P-loop containing nucleoside triphosphate hydrolases"/>
    <property type="match status" value="1"/>
</dbReference>
<keyword evidence="7 13" id="KW-0067">ATP-binding</keyword>
<dbReference type="PANTHER" id="PTHR11070">
    <property type="entry name" value="UVRD / RECB / PCRA DNA HELICASE FAMILY MEMBER"/>
    <property type="match status" value="1"/>
</dbReference>
<dbReference type="NCBIfam" id="TIGR02785">
    <property type="entry name" value="addA_Gpos"/>
    <property type="match status" value="1"/>
</dbReference>
<dbReference type="RefSeq" id="WP_248054261.1">
    <property type="nucleotide sequence ID" value="NZ_CP118734.1"/>
</dbReference>
<dbReference type="GO" id="GO:0003690">
    <property type="term" value="F:double-stranded DNA binding"/>
    <property type="evidence" value="ECO:0007669"/>
    <property type="project" value="UniProtKB-UniRule"/>
</dbReference>
<proteinExistence type="inferred from homology"/>
<dbReference type="Gene3D" id="1.10.486.10">
    <property type="entry name" value="PCRA, domain 4"/>
    <property type="match status" value="1"/>
</dbReference>
<accession>A0AA96VRN6</accession>
<comment type="catalytic activity">
    <reaction evidence="11 13">
        <text>Couples ATP hydrolysis with the unwinding of duplex DNA by translocating in the 3'-5' direction.</text>
        <dbReference type="EC" id="5.6.2.4"/>
    </reaction>
</comment>
<gene>
    <name evidence="13 18" type="primary">addA</name>
    <name evidence="18" type="ORF">PW220_04965</name>
</gene>
<dbReference type="GO" id="GO:0033202">
    <property type="term" value="C:DNA helicase complex"/>
    <property type="evidence" value="ECO:0007669"/>
    <property type="project" value="TreeGrafter"/>
</dbReference>
<dbReference type="PROSITE" id="PS51198">
    <property type="entry name" value="UVRD_HELICASE_ATP_BIND"/>
    <property type="match status" value="1"/>
</dbReference>
<evidence type="ECO:0000256" key="10">
    <source>
        <dbReference type="ARBA" id="ARBA00023235"/>
    </source>
</evidence>
<evidence type="ECO:0000313" key="18">
    <source>
        <dbReference type="EMBL" id="WNY49994.1"/>
    </source>
</evidence>
<comment type="similarity">
    <text evidence="13">Belongs to the helicase family. AddA subfamily.</text>
</comment>
<organism evidence="18 19">
    <name type="scientific">Streptococcus iners subsp. hyiners</name>
    <dbReference type="NCBI Taxonomy" id="3028083"/>
    <lineage>
        <taxon>Bacteria</taxon>
        <taxon>Bacillati</taxon>
        <taxon>Bacillota</taxon>
        <taxon>Bacilli</taxon>
        <taxon>Lactobacillales</taxon>
        <taxon>Streptococcaceae</taxon>
        <taxon>Streptococcus</taxon>
        <taxon>Streptococcus iners</taxon>
    </lineage>
</organism>
<dbReference type="GO" id="GO:0005524">
    <property type="term" value="F:ATP binding"/>
    <property type="evidence" value="ECO:0007669"/>
    <property type="project" value="UniProtKB-UniRule"/>
</dbReference>
<feature type="domain" description="UvrD-like helicase C-terminal" evidence="17">
    <location>
        <begin position="521"/>
        <end position="815"/>
    </location>
</feature>
<evidence type="ECO:0000256" key="8">
    <source>
        <dbReference type="ARBA" id="ARBA00023125"/>
    </source>
</evidence>
<evidence type="ECO:0000256" key="1">
    <source>
        <dbReference type="ARBA" id="ARBA00022722"/>
    </source>
</evidence>
<dbReference type="InterPro" id="IPR027417">
    <property type="entry name" value="P-loop_NTPase"/>
</dbReference>
<feature type="domain" description="UvrD-like helicase ATP-binding" evidence="16">
    <location>
        <begin position="26"/>
        <end position="492"/>
    </location>
</feature>
<evidence type="ECO:0000256" key="7">
    <source>
        <dbReference type="ARBA" id="ARBA00022840"/>
    </source>
</evidence>
<feature type="region of interest" description="Disordered" evidence="15">
    <location>
        <begin position="967"/>
        <end position="990"/>
    </location>
</feature>
<dbReference type="PANTHER" id="PTHR11070:SF48">
    <property type="entry name" value="ATP-DEPENDENT HELICASE_NUCLEASE SUBUNIT A"/>
    <property type="match status" value="1"/>
</dbReference>
<keyword evidence="2 13" id="KW-0547">Nucleotide-binding</keyword>
<evidence type="ECO:0000256" key="13">
    <source>
        <dbReference type="HAMAP-Rule" id="MF_01451"/>
    </source>
</evidence>
<keyword evidence="3 13" id="KW-0227">DNA damage</keyword>
<dbReference type="CDD" id="cd17932">
    <property type="entry name" value="DEXQc_UvrD"/>
    <property type="match status" value="1"/>
</dbReference>
<sequence>MAFEPFLSAEEIRAIQLEEAASAKKPKRTPEQIEAIYSHSQNILVSASAGSGKTFVMVERILDKLQRGVGIEELFISTFTVKAAGQLKDRIEENLNKTIAATSDMDLRRHLSAQLADLTKADIGTMDSFTQKLVTTYGYSLGISPQFRILQDEVEKSSFKKEIFSQIFATYLENDKSGDFRKLVSNFSGSRKDNSGFRTVVYQIYDFSQSTSNPTQWLKEKAVQSELYSQEKIDQMLEQDYKQTVLDQLHQSGDFFRHHIEWGKKDFGSAPYFANVEEVVGLLTDLDGLGLKDLTERVEKILLINSQSNGRGLTNAKRPKDEHLLAFKEEYNAGKKQIIEGLRELGQEAYELNLLKDYQLQALPLLELLRDFVLDFSQAYLELKIREAAFEFSDIGHFAIRILEENEDIRQYFQDKYHEVMVDEYQDNNHSQERMLDLLSNGHNRFMVGDIKQSIYRFRQADPMIFQEKFELYQSNPEAGKLILLKENFRSSIEVVEATNAIFTRLLDKQVGEINYDGSHRLVFGNSEKPTYKPENQMEYWLYSQKEDKSDTEDREEEVAISAGEVEMVAKEILRLHKEKNVKFEDITLLVQKRTHNHLITSIFDRYGIPLVADGGLTSYLKSLEVMVMLDTLRVINNPLNDYALVALLKSPMFRFDEDELTRISLQANTGFFYQKMEEAKQIEGIKDDADQENCARKSLITKGLQTKISHFLSVLDSWRSFAKLHSIHDLIWKIFNEKFYYDYVATLPNASKRQANLYALGLRAHQFEKTGYKGLSRFIAMIDRALANDKDLADVQEFVPENAVQLMTIHKSKGLEFKYVFLMNIDKKFNLEDHYQSVIISRKNGLGVQYLADMKNRVRSSLPQVRVLMNTLPYRRNLQELKIANLSEQMRLLYVALTRAEVKLYLVGKGDKEKLSVRYDGKQENGVLAKSTRENMVSFQDWILAIDAAFTGQDLHFKKRFVTDEDMVEDSEQGGGHQEQTEQETVEESTKVATETVEVTVSEQLLLEQADPTDQAKEVKSDRIEKIQLKDIEIGLKLLSSVQELNEGYKAAIELPSLRTPSQIKKLYEPILEQEGMEIMDKSDTRQGLAKSKTKRTFNLPDFSKKPKITGAQVGSAVHELMQRLDLSWLVTEDTVREALEAVHADQAVKDKIDIQKILDFFDTDLGQGILANTDKLHREAPFASLQIDPVSQEQFVLRGIIDGYLLYDDHIVLFDYKTDKYDQPSQLSQRYQAQMQLYAEALKKAYKIDRVDCHLILLGGEKIEVVEVKVN</sequence>
<keyword evidence="4 13" id="KW-0378">Hydrolase</keyword>
<dbReference type="GO" id="GO:0043138">
    <property type="term" value="F:3'-5' DNA helicase activity"/>
    <property type="evidence" value="ECO:0007669"/>
    <property type="project" value="UniProtKB-UniRule"/>
</dbReference>
<evidence type="ECO:0000256" key="15">
    <source>
        <dbReference type="SAM" id="MobiDB-lite"/>
    </source>
</evidence>
<dbReference type="EC" id="3.1.-.-" evidence="13"/>
<dbReference type="HAMAP" id="MF_01451">
    <property type="entry name" value="AddA"/>
    <property type="match status" value="1"/>
</dbReference>
<dbReference type="Pfam" id="PF00580">
    <property type="entry name" value="UvrD-helicase"/>
    <property type="match status" value="1"/>
</dbReference>
<dbReference type="InterPro" id="IPR014017">
    <property type="entry name" value="DNA_helicase_UvrD-like_C"/>
</dbReference>
<evidence type="ECO:0000256" key="5">
    <source>
        <dbReference type="ARBA" id="ARBA00022806"/>
    </source>
</evidence>
<keyword evidence="5 13" id="KW-0347">Helicase</keyword>
<dbReference type="Pfam" id="PF13361">
    <property type="entry name" value="UvrD_C"/>
    <property type="match status" value="1"/>
</dbReference>
<name>A0AA96VRN6_9STRE</name>
<keyword evidence="1 13" id="KW-0540">Nuclease</keyword>
<dbReference type="AlphaFoldDB" id="A0AA96VRN6"/>
<dbReference type="PROSITE" id="PS51217">
    <property type="entry name" value="UVRD_HELICASE_CTER"/>
    <property type="match status" value="1"/>
</dbReference>
<dbReference type="GO" id="GO:0005829">
    <property type="term" value="C:cytosol"/>
    <property type="evidence" value="ECO:0007669"/>
    <property type="project" value="TreeGrafter"/>
</dbReference>
<dbReference type="InterPro" id="IPR000212">
    <property type="entry name" value="DNA_helicase_UvrD/REP"/>
</dbReference>
<evidence type="ECO:0000256" key="14">
    <source>
        <dbReference type="PROSITE-ProRule" id="PRU00560"/>
    </source>
</evidence>
<dbReference type="InterPro" id="IPR038726">
    <property type="entry name" value="PDDEXK_AddAB-type"/>
</dbReference>
<dbReference type="InterPro" id="IPR011335">
    <property type="entry name" value="Restrct_endonuc-II-like"/>
</dbReference>
<reference evidence="18 19" key="1">
    <citation type="submission" date="2023-02" db="EMBL/GenBank/DDBJ databases">
        <title>Streptococcus sp. Genome Sequencing and Assembly.</title>
        <authorList>
            <person name="Shore S.M."/>
            <person name="Nicholson T.L."/>
        </authorList>
    </citation>
    <scope>NUCLEOTIDE SEQUENCE [LARGE SCALE GENOMIC DNA]</scope>
    <source>
        <strain evidence="18 19">29892</strain>
    </source>
</reference>
<comment type="cofactor">
    <cofactor evidence="13">
        <name>Mg(2+)</name>
        <dbReference type="ChEBI" id="CHEBI:18420"/>
    </cofactor>
</comment>
<evidence type="ECO:0000256" key="3">
    <source>
        <dbReference type="ARBA" id="ARBA00022763"/>
    </source>
</evidence>
<protein>
    <recommendedName>
        <fullName evidence="13">ATP-dependent helicase/nuclease subunit A</fullName>
        <ecNumber evidence="13">3.1.-.-</ecNumber>
        <ecNumber evidence="13">5.6.2.4</ecNumber>
    </recommendedName>
    <alternativeName>
        <fullName evidence="13">ATP-dependent helicase/nuclease AddA</fullName>
    </alternativeName>
    <alternativeName>
        <fullName evidence="13">DNA 3'-5' helicase AddA</fullName>
    </alternativeName>
</protein>
<dbReference type="Pfam" id="PF12705">
    <property type="entry name" value="PDDEXK_1"/>
    <property type="match status" value="1"/>
</dbReference>
<keyword evidence="9 13" id="KW-0234">DNA repair</keyword>
<dbReference type="SUPFAM" id="SSF52980">
    <property type="entry name" value="Restriction endonuclease-like"/>
    <property type="match status" value="1"/>
</dbReference>
<evidence type="ECO:0000256" key="12">
    <source>
        <dbReference type="ARBA" id="ARBA00048988"/>
    </source>
</evidence>
<evidence type="ECO:0000256" key="6">
    <source>
        <dbReference type="ARBA" id="ARBA00022839"/>
    </source>
</evidence>
<dbReference type="Gene3D" id="3.90.320.10">
    <property type="match status" value="1"/>
</dbReference>
<dbReference type="Proteomes" id="UP001301526">
    <property type="component" value="Chromosome"/>
</dbReference>
<evidence type="ECO:0000259" key="16">
    <source>
        <dbReference type="PROSITE" id="PS51198"/>
    </source>
</evidence>
<comment type="catalytic activity">
    <reaction evidence="12 13">
        <text>ATP + H2O = ADP + phosphate + H(+)</text>
        <dbReference type="Rhea" id="RHEA:13065"/>
        <dbReference type="ChEBI" id="CHEBI:15377"/>
        <dbReference type="ChEBI" id="CHEBI:15378"/>
        <dbReference type="ChEBI" id="CHEBI:30616"/>
        <dbReference type="ChEBI" id="CHEBI:43474"/>
        <dbReference type="ChEBI" id="CHEBI:456216"/>
        <dbReference type="EC" id="5.6.2.4"/>
    </reaction>
</comment>
<dbReference type="EC" id="5.6.2.4" evidence="13"/>
<dbReference type="InterPro" id="IPR011604">
    <property type="entry name" value="PDDEXK-like_dom_sf"/>
</dbReference>
<keyword evidence="6 13" id="KW-0269">Exonuclease</keyword>
<evidence type="ECO:0000259" key="17">
    <source>
        <dbReference type="PROSITE" id="PS51217"/>
    </source>
</evidence>
<dbReference type="InterPro" id="IPR014016">
    <property type="entry name" value="UvrD-like_ATP-bd"/>
</dbReference>
<evidence type="ECO:0000256" key="2">
    <source>
        <dbReference type="ARBA" id="ARBA00022741"/>
    </source>
</evidence>
<dbReference type="Gene3D" id="3.40.50.300">
    <property type="entry name" value="P-loop containing nucleotide triphosphate hydrolases"/>
    <property type="match status" value="4"/>
</dbReference>
<evidence type="ECO:0000256" key="4">
    <source>
        <dbReference type="ARBA" id="ARBA00022801"/>
    </source>
</evidence>
<evidence type="ECO:0000313" key="19">
    <source>
        <dbReference type="Proteomes" id="UP001301526"/>
    </source>
</evidence>
<dbReference type="EMBL" id="CP118734">
    <property type="protein sequence ID" value="WNY49994.1"/>
    <property type="molecule type" value="Genomic_DNA"/>
</dbReference>
<evidence type="ECO:0000256" key="9">
    <source>
        <dbReference type="ARBA" id="ARBA00023204"/>
    </source>
</evidence>
<comment type="subunit">
    <text evidence="13">Heterodimer of AddA and AddB/RexB.</text>
</comment>
<comment type="function">
    <text evidence="13">The heterodimer acts as both an ATP-dependent DNA helicase and an ATP-dependent, dual-direction single-stranded exonuclease. Recognizes the chi site generating a DNA molecule suitable for the initiation of homologous recombination. The AddA nuclease domain is required for chi fragment generation; this subunit has the helicase and 3' -&gt; 5' nuclease activities.</text>
</comment>
<feature type="binding site" evidence="14">
    <location>
        <begin position="47"/>
        <end position="54"/>
    </location>
    <ligand>
        <name>ATP</name>
        <dbReference type="ChEBI" id="CHEBI:30616"/>
    </ligand>
</feature>
<keyword evidence="10 13" id="KW-0413">Isomerase</keyword>
<dbReference type="GO" id="GO:0000724">
    <property type="term" value="P:double-strand break repair via homologous recombination"/>
    <property type="evidence" value="ECO:0007669"/>
    <property type="project" value="UniProtKB-UniRule"/>
</dbReference>